<evidence type="ECO:0000256" key="3">
    <source>
        <dbReference type="ARBA" id="ARBA00022692"/>
    </source>
</evidence>
<evidence type="ECO:0000256" key="1">
    <source>
        <dbReference type="ARBA" id="ARBA00004651"/>
    </source>
</evidence>
<evidence type="ECO:0000313" key="7">
    <source>
        <dbReference type="EMBL" id="SIO49871.1"/>
    </source>
</evidence>
<dbReference type="EMBL" id="FSRM01000002">
    <property type="protein sequence ID" value="SIO49871.1"/>
    <property type="molecule type" value="Genomic_DNA"/>
</dbReference>
<feature type="transmembrane region" description="Helical" evidence="6">
    <location>
        <begin position="78"/>
        <end position="99"/>
    </location>
</feature>
<evidence type="ECO:0000256" key="4">
    <source>
        <dbReference type="ARBA" id="ARBA00022989"/>
    </source>
</evidence>
<dbReference type="Pfam" id="PF02653">
    <property type="entry name" value="BPD_transp_2"/>
    <property type="match status" value="1"/>
</dbReference>
<accession>A0A1N6K037</accession>
<name>A0A1N6K037_9BURK</name>
<keyword evidence="4 6" id="KW-1133">Transmembrane helix</keyword>
<proteinExistence type="predicted"/>
<dbReference type="GO" id="GO:0022857">
    <property type="term" value="F:transmembrane transporter activity"/>
    <property type="evidence" value="ECO:0007669"/>
    <property type="project" value="InterPro"/>
</dbReference>
<keyword evidence="5 6" id="KW-0472">Membrane</keyword>
<gene>
    <name evidence="7" type="ORF">SAMN05444168_5593</name>
</gene>
<feature type="transmembrane region" description="Helical" evidence="6">
    <location>
        <begin position="227"/>
        <end position="245"/>
    </location>
</feature>
<feature type="transmembrane region" description="Helical" evidence="6">
    <location>
        <begin position="251"/>
        <end position="270"/>
    </location>
</feature>
<feature type="transmembrane region" description="Helical" evidence="6">
    <location>
        <begin position="277"/>
        <end position="299"/>
    </location>
</feature>
<evidence type="ECO:0000256" key="5">
    <source>
        <dbReference type="ARBA" id="ARBA00023136"/>
    </source>
</evidence>
<feature type="transmembrane region" description="Helical" evidence="6">
    <location>
        <begin position="105"/>
        <end position="125"/>
    </location>
</feature>
<keyword evidence="2" id="KW-1003">Cell membrane</keyword>
<dbReference type="CDD" id="cd06579">
    <property type="entry name" value="TM_PBP1_transp_AraH_like"/>
    <property type="match status" value="1"/>
</dbReference>
<feature type="transmembrane region" description="Helical" evidence="6">
    <location>
        <begin position="171"/>
        <end position="190"/>
    </location>
</feature>
<protein>
    <submittedName>
        <fullName evidence="7">Monosaccharide ABC transporter membrane protein, CUT2 family</fullName>
    </submittedName>
</protein>
<dbReference type="PANTHER" id="PTHR32196">
    <property type="entry name" value="ABC TRANSPORTER PERMEASE PROTEIN YPHD-RELATED-RELATED"/>
    <property type="match status" value="1"/>
</dbReference>
<evidence type="ECO:0000313" key="8">
    <source>
        <dbReference type="Proteomes" id="UP000184693"/>
    </source>
</evidence>
<organism evidence="7 8">
    <name type="scientific">Paraburkholderia phenazinium</name>
    <dbReference type="NCBI Taxonomy" id="60549"/>
    <lineage>
        <taxon>Bacteria</taxon>
        <taxon>Pseudomonadati</taxon>
        <taxon>Pseudomonadota</taxon>
        <taxon>Betaproteobacteria</taxon>
        <taxon>Burkholderiales</taxon>
        <taxon>Burkholderiaceae</taxon>
        <taxon>Paraburkholderia</taxon>
    </lineage>
</organism>
<dbReference type="GO" id="GO:0005886">
    <property type="term" value="C:plasma membrane"/>
    <property type="evidence" value="ECO:0007669"/>
    <property type="project" value="UniProtKB-SubCell"/>
</dbReference>
<keyword evidence="3 6" id="KW-0812">Transmembrane</keyword>
<dbReference type="AlphaFoldDB" id="A0A1N6K037"/>
<feature type="transmembrane region" description="Helical" evidence="6">
    <location>
        <begin position="132"/>
        <end position="151"/>
    </location>
</feature>
<sequence length="324" mass="33277">MPAITVQQTPDSQRAARRLYGFLSNQPPSWYGLGILLLVAWATRPALLSPLLLLAILKQGAILGVVTIGQSLVVRSRSIDLSISGVVVVVIWIVTSGAIPLPVPALVFLALLAGALIGTINGLIITRLRASAVVVTLAMAIVLTGSVVAASQYHQPGETPDLLRIVGSGRIGSLPIAAIVWVAVLIPFALSLRTCVFGRYLDAVGSNPTAATVSGIPSLRVMSITHIFSGLTTALAALLLVGSVSVGNTNIGQDLVLNSLAAVILGGVSFGSGKGRMLGPAVGAFMLTYLFSLLIGFGLGAAGQAMVQGAIIALAALVFTFRSR</sequence>
<dbReference type="Proteomes" id="UP000184693">
    <property type="component" value="Unassembled WGS sequence"/>
</dbReference>
<feature type="transmembrane region" description="Helical" evidence="6">
    <location>
        <begin position="30"/>
        <end position="57"/>
    </location>
</feature>
<dbReference type="InterPro" id="IPR001851">
    <property type="entry name" value="ABC_transp_permease"/>
</dbReference>
<feature type="transmembrane region" description="Helical" evidence="6">
    <location>
        <begin position="305"/>
        <end position="321"/>
    </location>
</feature>
<evidence type="ECO:0000256" key="6">
    <source>
        <dbReference type="SAM" id="Phobius"/>
    </source>
</evidence>
<comment type="subcellular location">
    <subcellularLocation>
        <location evidence="1">Cell membrane</location>
        <topology evidence="1">Multi-pass membrane protein</topology>
    </subcellularLocation>
</comment>
<reference evidence="7 8" key="1">
    <citation type="submission" date="2016-11" db="EMBL/GenBank/DDBJ databases">
        <authorList>
            <person name="Jaros S."/>
            <person name="Januszkiewicz K."/>
            <person name="Wedrychowicz H."/>
        </authorList>
    </citation>
    <scope>NUCLEOTIDE SEQUENCE [LARGE SCALE GENOMIC DNA]</scope>
    <source>
        <strain evidence="7 8">GAS86</strain>
    </source>
</reference>
<dbReference type="OrthoDB" id="9799990at2"/>
<evidence type="ECO:0000256" key="2">
    <source>
        <dbReference type="ARBA" id="ARBA00022475"/>
    </source>
</evidence>
<dbReference type="RefSeq" id="WP_074267548.1">
    <property type="nucleotide sequence ID" value="NZ_FSRM01000002.1"/>
</dbReference>